<name>A0ABR1HRA6_9HYPO</name>
<keyword evidence="4" id="KW-1185">Reference proteome</keyword>
<evidence type="ECO:0000313" key="4">
    <source>
        <dbReference type="Proteomes" id="UP001498421"/>
    </source>
</evidence>
<gene>
    <name evidence="3" type="ORF">QQZ08_009154</name>
</gene>
<protein>
    <submittedName>
        <fullName evidence="3">Uncharacterized protein</fullName>
    </submittedName>
</protein>
<dbReference type="Proteomes" id="UP001498421">
    <property type="component" value="Unassembled WGS sequence"/>
</dbReference>
<comment type="caution">
    <text evidence="3">The sequence shown here is derived from an EMBL/GenBank/DDBJ whole genome shotgun (WGS) entry which is preliminary data.</text>
</comment>
<reference evidence="3 4" key="1">
    <citation type="journal article" date="2025" name="Microbiol. Resour. Announc.">
        <title>Draft genome sequences for Neonectria magnoliae and Neonectria punicea, canker pathogens of Liriodendron tulipifera and Acer saccharum in West Virginia.</title>
        <authorList>
            <person name="Petronek H.M."/>
            <person name="Kasson M.T."/>
            <person name="Metheny A.M."/>
            <person name="Stauder C.M."/>
            <person name="Lovett B."/>
            <person name="Lynch S.C."/>
            <person name="Garnas J.R."/>
            <person name="Kasson L.R."/>
            <person name="Stajich J.E."/>
        </authorList>
    </citation>
    <scope>NUCLEOTIDE SEQUENCE [LARGE SCALE GENOMIC DNA]</scope>
    <source>
        <strain evidence="3 4">NRRL 64651</strain>
    </source>
</reference>
<sequence>MTQIQSFLVSSMVYWEAMSSFLVDQETEVLSHLDAFCSPTSPSTIYPHPWTGVGTPIFICLAKVGTLLRKKRVLRKLRLFKNGESHRKDLHSQLLEEAQCLEQDILKCRLPFVGLIEDVGDPHTTPSHLHGVARCYRFAALLELYRAFPEIVEADTILDLATDLTYEKANNQARLVLGLAFGILGILQAIPRDSHTISTQSLVLLIAGSALSHVSSNQVHETPSQAKLNLEVTHWRQFVRGQVLKLYTTIGLRPIKNVAVMLEEVWSRMDIAVNSGGSAGNQDNIFSDQVHWMDIMTQKRLETILG</sequence>
<proteinExistence type="predicted"/>
<dbReference type="EMBL" id="JAZAVK010000100">
    <property type="protein sequence ID" value="KAK7423258.1"/>
    <property type="molecule type" value="Genomic_DNA"/>
</dbReference>
<evidence type="ECO:0000313" key="3">
    <source>
        <dbReference type="EMBL" id="KAK7423258.1"/>
    </source>
</evidence>
<accession>A0ABR1HRA6</accession>
<organism evidence="3 4">
    <name type="scientific">Neonectria magnoliae</name>
    <dbReference type="NCBI Taxonomy" id="2732573"/>
    <lineage>
        <taxon>Eukaryota</taxon>
        <taxon>Fungi</taxon>
        <taxon>Dikarya</taxon>
        <taxon>Ascomycota</taxon>
        <taxon>Pezizomycotina</taxon>
        <taxon>Sordariomycetes</taxon>
        <taxon>Hypocreomycetidae</taxon>
        <taxon>Hypocreales</taxon>
        <taxon>Nectriaceae</taxon>
        <taxon>Neonectria</taxon>
    </lineage>
</organism>
<comment type="subcellular location">
    <subcellularLocation>
        <location evidence="1">Nucleus</location>
    </subcellularLocation>
</comment>
<evidence type="ECO:0000256" key="2">
    <source>
        <dbReference type="ARBA" id="ARBA00023242"/>
    </source>
</evidence>
<evidence type="ECO:0000256" key="1">
    <source>
        <dbReference type="ARBA" id="ARBA00004123"/>
    </source>
</evidence>
<dbReference type="Pfam" id="PF11951">
    <property type="entry name" value="Fungal_trans_2"/>
    <property type="match status" value="1"/>
</dbReference>
<keyword evidence="2" id="KW-0539">Nucleus</keyword>
<dbReference type="InterPro" id="IPR021858">
    <property type="entry name" value="Fun_TF"/>
</dbReference>
<dbReference type="PANTHER" id="PTHR37534:SF15">
    <property type="entry name" value="ZN(II)2CYS6 TRANSCRIPTION FACTOR (EUROFUNG)"/>
    <property type="match status" value="1"/>
</dbReference>
<dbReference type="PANTHER" id="PTHR37534">
    <property type="entry name" value="TRANSCRIPTIONAL ACTIVATOR PROTEIN UGA3"/>
    <property type="match status" value="1"/>
</dbReference>